<dbReference type="InterPro" id="IPR002477">
    <property type="entry name" value="Peptidoglycan-bd-like"/>
</dbReference>
<accession>A0A934M8B3</accession>
<evidence type="ECO:0000259" key="1">
    <source>
        <dbReference type="Pfam" id="PF01471"/>
    </source>
</evidence>
<comment type="caution">
    <text evidence="2">The sequence shown here is derived from an EMBL/GenBank/DDBJ whole genome shotgun (WGS) entry which is preliminary data.</text>
</comment>
<sequence>MSSLFKIIPVLAMGLYVASCGDNLSRFVEPQLEATRNQQVDLDRPTACHGRDDTPAVIETVTEQVAVPEERDAEGRVIAAARYQTETRQRIVSDRQEIWFETPCRDEWTPEFIGSVQRALIARGLLQGPPSGEIDTATRAAIRAFQSDLGINSDVLSVAAGKRLGLIVYDRAEALAR</sequence>
<dbReference type="RefSeq" id="WP_198914388.1">
    <property type="nucleotide sequence ID" value="NZ_JAEKPD010000001.1"/>
</dbReference>
<protein>
    <submittedName>
        <fullName evidence="2">Peptidoglycan-binding protein</fullName>
    </submittedName>
</protein>
<dbReference type="InterPro" id="IPR036365">
    <property type="entry name" value="PGBD-like_sf"/>
</dbReference>
<name>A0A934M8B3_9RHOB</name>
<dbReference type="Gene3D" id="1.10.101.10">
    <property type="entry name" value="PGBD-like superfamily/PGBD"/>
    <property type="match status" value="1"/>
</dbReference>
<proteinExistence type="predicted"/>
<organism evidence="2 3">
    <name type="scientific">Palleronia pontilimi</name>
    <dbReference type="NCBI Taxonomy" id="1964209"/>
    <lineage>
        <taxon>Bacteria</taxon>
        <taxon>Pseudomonadati</taxon>
        <taxon>Pseudomonadota</taxon>
        <taxon>Alphaproteobacteria</taxon>
        <taxon>Rhodobacterales</taxon>
        <taxon>Roseobacteraceae</taxon>
        <taxon>Palleronia</taxon>
    </lineage>
</organism>
<gene>
    <name evidence="2" type="ORF">ILP92_00385</name>
</gene>
<dbReference type="Pfam" id="PF01471">
    <property type="entry name" value="PG_binding_1"/>
    <property type="match status" value="1"/>
</dbReference>
<evidence type="ECO:0000313" key="2">
    <source>
        <dbReference type="EMBL" id="MBJ3761207.1"/>
    </source>
</evidence>
<dbReference type="Proteomes" id="UP000642488">
    <property type="component" value="Unassembled WGS sequence"/>
</dbReference>
<dbReference type="InterPro" id="IPR036366">
    <property type="entry name" value="PGBDSf"/>
</dbReference>
<dbReference type="AlphaFoldDB" id="A0A934M8B3"/>
<evidence type="ECO:0000313" key="3">
    <source>
        <dbReference type="Proteomes" id="UP000642488"/>
    </source>
</evidence>
<dbReference type="SUPFAM" id="SSF47090">
    <property type="entry name" value="PGBD-like"/>
    <property type="match status" value="1"/>
</dbReference>
<keyword evidence="3" id="KW-1185">Reference proteome</keyword>
<reference evidence="2" key="1">
    <citation type="submission" date="2020-12" db="EMBL/GenBank/DDBJ databases">
        <title>Bacterial taxonomy.</title>
        <authorList>
            <person name="Pan X."/>
        </authorList>
    </citation>
    <scope>NUCLEOTIDE SEQUENCE</scope>
    <source>
        <strain evidence="2">KCTC 52957</strain>
    </source>
</reference>
<dbReference type="EMBL" id="JAEKPD010000001">
    <property type="protein sequence ID" value="MBJ3761207.1"/>
    <property type="molecule type" value="Genomic_DNA"/>
</dbReference>
<feature type="domain" description="Peptidoglycan binding-like" evidence="1">
    <location>
        <begin position="113"/>
        <end position="154"/>
    </location>
</feature>